<evidence type="ECO:0000313" key="3">
    <source>
        <dbReference type="Proteomes" id="UP000004162"/>
    </source>
</evidence>
<evidence type="ECO:0000259" key="1">
    <source>
        <dbReference type="Pfam" id="PF03756"/>
    </source>
</evidence>
<organism evidence="2 3">
    <name type="scientific">Chlorobium ferrooxidans DSM 13031</name>
    <dbReference type="NCBI Taxonomy" id="377431"/>
    <lineage>
        <taxon>Bacteria</taxon>
        <taxon>Pseudomonadati</taxon>
        <taxon>Chlorobiota</taxon>
        <taxon>Chlorobiia</taxon>
        <taxon>Chlorobiales</taxon>
        <taxon>Chlorobiaceae</taxon>
        <taxon>Chlorobium/Pelodictyon group</taxon>
        <taxon>Chlorobium</taxon>
    </lineage>
</organism>
<dbReference type="EMBL" id="AASE01000027">
    <property type="protein sequence ID" value="EAT58195.1"/>
    <property type="molecule type" value="Genomic_DNA"/>
</dbReference>
<sequence>MIKHSVNSGLIHELRIPIQTQPVTRLPIQRSIKRTKKEPGVVTHNPGKKAFTLFFNGDKLPVESTALQTVPVNSVEEASEYLLLLGETCEIFLSVEYRIDNPALYASLRALSYPPLSDWPSLAVERAVSLMQKLPFDLKSLVNSPIAITSDDQLPERIDQKFVHKKNKANVLVSEIFSAGKLIYFNMLDDTDELIFDHASDHVQGMLMLEALRQGAVAMTHILGLSFDGQLALLNYNTNFFHYLERDTPVVLRAFGGFAQDEKSEDRNITVYLQVMQWGKVCADATLTACAFGSTQRYQQQKERIEKISSRSKMQFKTKVSRIHEVQSTLKCA</sequence>
<dbReference type="Pfam" id="PF03756">
    <property type="entry name" value="AfsA"/>
    <property type="match status" value="1"/>
</dbReference>
<dbReference type="RefSeq" id="WP_006367186.1">
    <property type="nucleotide sequence ID" value="NZ_AASE01000027.1"/>
</dbReference>
<dbReference type="OrthoDB" id="594159at2"/>
<name>Q0YPI5_9CHLB</name>
<keyword evidence="3" id="KW-1185">Reference proteome</keyword>
<feature type="domain" description="A-factor biosynthesis hotdog" evidence="1">
    <location>
        <begin position="162"/>
        <end position="290"/>
    </location>
</feature>
<proteinExistence type="predicted"/>
<evidence type="ECO:0000313" key="2">
    <source>
        <dbReference type="EMBL" id="EAT58195.1"/>
    </source>
</evidence>
<gene>
    <name evidence="2" type="ORF">CferDRAFT_0181</name>
</gene>
<dbReference type="AlphaFoldDB" id="Q0YPI5"/>
<comment type="caution">
    <text evidence="2">The sequence shown here is derived from an EMBL/GenBank/DDBJ whole genome shotgun (WGS) entry which is preliminary data.</text>
</comment>
<reference evidence="2 3" key="2">
    <citation type="submission" date="2006-07" db="EMBL/GenBank/DDBJ databases">
        <title>Sequencing of the draft genome and assembly of Chlorobium ferroxidans DSM 13031.</title>
        <authorList>
            <consortium name="US DOE Joint Genome Institute (JGI-PGF)"/>
            <person name="Copeland A."/>
            <person name="Lucas S."/>
            <person name="Lapidus A."/>
            <person name="Barry K."/>
            <person name="Glavina del Rio T."/>
            <person name="Dalin E."/>
            <person name="Tice H."/>
            <person name="Bruce D."/>
            <person name="Pitluck S."/>
            <person name="Richardson P."/>
        </authorList>
    </citation>
    <scope>NUCLEOTIDE SEQUENCE [LARGE SCALE GENOMIC DNA]</scope>
    <source>
        <strain evidence="2 3">DSM 13031</strain>
    </source>
</reference>
<protein>
    <recommendedName>
        <fullName evidence="1">A-factor biosynthesis hotdog domain-containing protein</fullName>
    </recommendedName>
</protein>
<reference evidence="2 3" key="1">
    <citation type="submission" date="2006-07" db="EMBL/GenBank/DDBJ databases">
        <title>Annotation of the draft genome assembly of Chlorobium ferroxidans DSM 13031.</title>
        <authorList>
            <consortium name="US DOE Joint Genome Institute (JGI-ORNL)"/>
            <person name="Larimer F."/>
            <person name="Land M."/>
            <person name="Hauser L."/>
        </authorList>
    </citation>
    <scope>NUCLEOTIDE SEQUENCE [LARGE SCALE GENOMIC DNA]</scope>
    <source>
        <strain evidence="2 3">DSM 13031</strain>
    </source>
</reference>
<accession>Q0YPI5</accession>
<dbReference type="InterPro" id="IPR005509">
    <property type="entry name" value="AfsA_hotdog_dom"/>
</dbReference>
<dbReference type="Proteomes" id="UP000004162">
    <property type="component" value="Unassembled WGS sequence"/>
</dbReference>